<dbReference type="InterPro" id="IPR016461">
    <property type="entry name" value="COMT-like"/>
</dbReference>
<keyword evidence="3" id="KW-0949">S-adenosyl-L-methionine</keyword>
<dbReference type="Gene3D" id="3.40.50.150">
    <property type="entry name" value="Vaccinia Virus protein VP39"/>
    <property type="match status" value="2"/>
</dbReference>
<dbReference type="SUPFAM" id="SSF46785">
    <property type="entry name" value="Winged helix' DNA-binding domain"/>
    <property type="match status" value="1"/>
</dbReference>
<evidence type="ECO:0000259" key="6">
    <source>
        <dbReference type="Pfam" id="PF08100"/>
    </source>
</evidence>
<protein>
    <recommendedName>
        <fullName evidence="8">O-methyltransferase domain-containing protein</fullName>
    </recommendedName>
</protein>
<evidence type="ECO:0000256" key="4">
    <source>
        <dbReference type="PIRSR" id="PIRSR005739-1"/>
    </source>
</evidence>
<dbReference type="EMBL" id="CAADRP010001652">
    <property type="protein sequence ID" value="VFU46825.1"/>
    <property type="molecule type" value="Genomic_DNA"/>
</dbReference>
<dbReference type="InterPro" id="IPR001077">
    <property type="entry name" value="COMT_C"/>
</dbReference>
<dbReference type="SUPFAM" id="SSF53335">
    <property type="entry name" value="S-adenosyl-L-methionine-dependent methyltransferases"/>
    <property type="match status" value="1"/>
</dbReference>
<reference evidence="7" key="1">
    <citation type="submission" date="2019-03" db="EMBL/GenBank/DDBJ databases">
        <authorList>
            <person name="Mank J."/>
            <person name="Almeida P."/>
        </authorList>
    </citation>
    <scope>NUCLEOTIDE SEQUENCE</scope>
    <source>
        <strain evidence="7">78183</strain>
    </source>
</reference>
<feature type="domain" description="O-methyltransferase C-terminal" evidence="5">
    <location>
        <begin position="234"/>
        <end position="297"/>
    </location>
</feature>
<feature type="domain" description="O-methyltransferase dimerisation" evidence="6">
    <location>
        <begin position="18"/>
        <end position="94"/>
    </location>
</feature>
<proteinExistence type="predicted"/>
<dbReference type="GO" id="GO:0046983">
    <property type="term" value="F:protein dimerization activity"/>
    <property type="evidence" value="ECO:0007669"/>
    <property type="project" value="InterPro"/>
</dbReference>
<dbReference type="Pfam" id="PF08100">
    <property type="entry name" value="Dimerisation"/>
    <property type="match status" value="1"/>
</dbReference>
<dbReference type="Gene3D" id="1.10.10.10">
    <property type="entry name" value="Winged helix-like DNA-binding domain superfamily/Winged helix DNA-binding domain"/>
    <property type="match status" value="1"/>
</dbReference>
<dbReference type="GO" id="GO:0032259">
    <property type="term" value="P:methylation"/>
    <property type="evidence" value="ECO:0007669"/>
    <property type="project" value="UniProtKB-KW"/>
</dbReference>
<evidence type="ECO:0008006" key="8">
    <source>
        <dbReference type="Google" id="ProtNLM"/>
    </source>
</evidence>
<dbReference type="AlphaFoldDB" id="A0A6N2MFP6"/>
<keyword evidence="1" id="KW-0489">Methyltransferase</keyword>
<evidence type="ECO:0000256" key="2">
    <source>
        <dbReference type="ARBA" id="ARBA00022679"/>
    </source>
</evidence>
<keyword evidence="2" id="KW-0808">Transferase</keyword>
<dbReference type="InterPro" id="IPR029063">
    <property type="entry name" value="SAM-dependent_MTases_sf"/>
</dbReference>
<evidence type="ECO:0000313" key="7">
    <source>
        <dbReference type="EMBL" id="VFU46825.1"/>
    </source>
</evidence>
<evidence type="ECO:0000256" key="1">
    <source>
        <dbReference type="ARBA" id="ARBA00022603"/>
    </source>
</evidence>
<gene>
    <name evidence="7" type="ORF">SVIM_LOCUS298541</name>
</gene>
<dbReference type="PANTHER" id="PTHR11746">
    <property type="entry name" value="O-METHYLTRANSFERASE"/>
    <property type="match status" value="1"/>
</dbReference>
<evidence type="ECO:0000256" key="3">
    <source>
        <dbReference type="ARBA" id="ARBA00022691"/>
    </source>
</evidence>
<accession>A0A6N2MFP6</accession>
<dbReference type="Pfam" id="PF00891">
    <property type="entry name" value="Methyltransf_2"/>
    <property type="match status" value="2"/>
</dbReference>
<feature type="active site" description="Proton acceptor" evidence="4">
    <location>
        <position position="238"/>
    </location>
</feature>
<dbReference type="PIRSF" id="PIRSF005739">
    <property type="entry name" value="O-mtase"/>
    <property type="match status" value="1"/>
</dbReference>
<dbReference type="InterPro" id="IPR036390">
    <property type="entry name" value="WH_DNA-bd_sf"/>
</dbReference>
<dbReference type="InterPro" id="IPR012967">
    <property type="entry name" value="COMT_dimerisation"/>
</dbReference>
<organism evidence="7">
    <name type="scientific">Salix viminalis</name>
    <name type="common">Common osier</name>
    <name type="synonym">Basket willow</name>
    <dbReference type="NCBI Taxonomy" id="40686"/>
    <lineage>
        <taxon>Eukaryota</taxon>
        <taxon>Viridiplantae</taxon>
        <taxon>Streptophyta</taxon>
        <taxon>Embryophyta</taxon>
        <taxon>Tracheophyta</taxon>
        <taxon>Spermatophyta</taxon>
        <taxon>Magnoliopsida</taxon>
        <taxon>eudicotyledons</taxon>
        <taxon>Gunneridae</taxon>
        <taxon>Pentapetalae</taxon>
        <taxon>rosids</taxon>
        <taxon>fabids</taxon>
        <taxon>Malpighiales</taxon>
        <taxon>Salicaceae</taxon>
        <taxon>Saliceae</taxon>
        <taxon>Salix</taxon>
    </lineage>
</organism>
<dbReference type="GO" id="GO:0008171">
    <property type="term" value="F:O-methyltransferase activity"/>
    <property type="evidence" value="ECO:0007669"/>
    <property type="project" value="InterPro"/>
</dbReference>
<name>A0A6N2MFP6_SALVM</name>
<sequence>MASQEAEAMFKSQVEISQLVLGFVDSMALKCAVELKLADIINSHGRPISLSQIASGINSPSADISYLARIMRYMVRKEIFTAHTPSDGGTKLFGLNQNHRFLTHDSEGSLTSLISMQLNPWLLEPWHRLSQCIKEGGTAFSKAHGCELWDLASRNPVVNRDFNEAMACTSKIIMRAILSHYKDGFNNIRSLVDVAGGIGGNVAEVVRAYPLIKGINLDLPHVVATAPEYEGVSHRILHDWTDESCVEILRNCRKAIPEKTGKLIIVDIVLQTDYHRDPLDDMRMAMDLVMFALTSAGRKELSKNGRNY</sequence>
<dbReference type="InterPro" id="IPR036388">
    <property type="entry name" value="WH-like_DNA-bd_sf"/>
</dbReference>
<dbReference type="PROSITE" id="PS51683">
    <property type="entry name" value="SAM_OMT_II"/>
    <property type="match status" value="1"/>
</dbReference>
<feature type="domain" description="O-methyltransferase C-terminal" evidence="5">
    <location>
        <begin position="126"/>
        <end position="229"/>
    </location>
</feature>
<evidence type="ECO:0000259" key="5">
    <source>
        <dbReference type="Pfam" id="PF00891"/>
    </source>
</evidence>